<dbReference type="SUPFAM" id="SSF54637">
    <property type="entry name" value="Thioesterase/thiol ester dehydrase-isomerase"/>
    <property type="match status" value="1"/>
</dbReference>
<reference evidence="1 2" key="1">
    <citation type="submission" date="2019-02" db="EMBL/GenBank/DDBJ databases">
        <title>Deep-cultivation of Planctomycetes and their phenomic and genomic characterization uncovers novel biology.</title>
        <authorList>
            <person name="Wiegand S."/>
            <person name="Jogler M."/>
            <person name="Boedeker C."/>
            <person name="Pinto D."/>
            <person name="Vollmers J."/>
            <person name="Rivas-Marin E."/>
            <person name="Kohn T."/>
            <person name="Peeters S.H."/>
            <person name="Heuer A."/>
            <person name="Rast P."/>
            <person name="Oberbeckmann S."/>
            <person name="Bunk B."/>
            <person name="Jeske O."/>
            <person name="Meyerdierks A."/>
            <person name="Storesund J.E."/>
            <person name="Kallscheuer N."/>
            <person name="Luecker S."/>
            <person name="Lage O.M."/>
            <person name="Pohl T."/>
            <person name="Merkel B.J."/>
            <person name="Hornburger P."/>
            <person name="Mueller R.-W."/>
            <person name="Bruemmer F."/>
            <person name="Labrenz M."/>
            <person name="Spormann A.M."/>
            <person name="Op Den Camp H."/>
            <person name="Overmann J."/>
            <person name="Amann R."/>
            <person name="Jetten M.S.M."/>
            <person name="Mascher T."/>
            <person name="Medema M.H."/>
            <person name="Devos D.P."/>
            <person name="Kaster A.-K."/>
            <person name="Ovreas L."/>
            <person name="Rohde M."/>
            <person name="Galperin M.Y."/>
            <person name="Jogler C."/>
        </authorList>
    </citation>
    <scope>NUCLEOTIDE SEQUENCE [LARGE SCALE GENOMIC DNA]</scope>
    <source>
        <strain evidence="1 2">Poly51</strain>
    </source>
</reference>
<dbReference type="OrthoDB" id="9814774at2"/>
<evidence type="ECO:0000313" key="1">
    <source>
        <dbReference type="EMBL" id="TWU60805.1"/>
    </source>
</evidence>
<keyword evidence="2" id="KW-1185">Reference proteome</keyword>
<dbReference type="CDD" id="cd03443">
    <property type="entry name" value="PaaI_thioesterase"/>
    <property type="match status" value="1"/>
</dbReference>
<name>A0A5C6FJ22_9BACT</name>
<accession>A0A5C6FJ22</accession>
<organism evidence="1 2">
    <name type="scientific">Rubripirellula tenax</name>
    <dbReference type="NCBI Taxonomy" id="2528015"/>
    <lineage>
        <taxon>Bacteria</taxon>
        <taxon>Pseudomonadati</taxon>
        <taxon>Planctomycetota</taxon>
        <taxon>Planctomycetia</taxon>
        <taxon>Pirellulales</taxon>
        <taxon>Pirellulaceae</taxon>
        <taxon>Rubripirellula</taxon>
    </lineage>
</organism>
<evidence type="ECO:0008006" key="3">
    <source>
        <dbReference type="Google" id="ProtNLM"/>
    </source>
</evidence>
<dbReference type="Pfam" id="PF14539">
    <property type="entry name" value="DUF4442"/>
    <property type="match status" value="1"/>
</dbReference>
<protein>
    <recommendedName>
        <fullName evidence="3">Thioesterase</fullName>
    </recommendedName>
</protein>
<dbReference type="InterPro" id="IPR029069">
    <property type="entry name" value="HotDog_dom_sf"/>
</dbReference>
<proteinExistence type="predicted"/>
<dbReference type="InterPro" id="IPR027961">
    <property type="entry name" value="DUF4442"/>
</dbReference>
<dbReference type="Proteomes" id="UP000318288">
    <property type="component" value="Unassembled WGS sequence"/>
</dbReference>
<dbReference type="Gene3D" id="3.10.129.10">
    <property type="entry name" value="Hotdog Thioesterase"/>
    <property type="match status" value="1"/>
</dbReference>
<dbReference type="RefSeq" id="WP_146454868.1">
    <property type="nucleotide sequence ID" value="NZ_SJPW01000001.1"/>
</dbReference>
<sequence>MTDVELGGAIKRLENFEPFKMMQVKILHLSPDWRSIRLLLPLSAAARNRQGTMFGGFMASLADPVAALACGKLYPNYAAWTRKLTIDFVRAGTTDLELRFEFPIELERMIEKELQEKERSTPTFEYAYYLTDGTPCAGIQCSVAIRTPGYRKGPIR</sequence>
<dbReference type="AlphaFoldDB" id="A0A5C6FJ22"/>
<comment type="caution">
    <text evidence="1">The sequence shown here is derived from an EMBL/GenBank/DDBJ whole genome shotgun (WGS) entry which is preliminary data.</text>
</comment>
<evidence type="ECO:0000313" key="2">
    <source>
        <dbReference type="Proteomes" id="UP000318288"/>
    </source>
</evidence>
<gene>
    <name evidence="1" type="ORF">Poly51_10860</name>
</gene>
<dbReference type="EMBL" id="SJPW01000001">
    <property type="protein sequence ID" value="TWU60805.1"/>
    <property type="molecule type" value="Genomic_DNA"/>
</dbReference>